<dbReference type="CDD" id="cd13128">
    <property type="entry name" value="MATE_Wzx_like"/>
    <property type="match status" value="1"/>
</dbReference>
<feature type="transmembrane region" description="Helical" evidence="6">
    <location>
        <begin position="445"/>
        <end position="463"/>
    </location>
</feature>
<protein>
    <submittedName>
        <fullName evidence="7">Oligosaccharide flippase family protein</fullName>
    </submittedName>
</protein>
<reference evidence="7" key="1">
    <citation type="submission" date="2019-12" db="EMBL/GenBank/DDBJ databases">
        <title>Hybrid Genome Assemblies of two High G+C Isolates from Undergraduate Microbiology Courses.</title>
        <authorList>
            <person name="Ne Ville C.J."/>
            <person name="Enright D."/>
            <person name="Hernandez I."/>
            <person name="Dodsworth J."/>
            <person name="Orwin P.M."/>
        </authorList>
    </citation>
    <scope>NUCLEOTIDE SEQUENCE [LARGE SCALE GENOMIC DNA]</scope>
    <source>
        <strain evidence="7">Neo</strain>
    </source>
</reference>
<gene>
    <name evidence="7" type="ORF">GPJ81_07515</name>
</gene>
<evidence type="ECO:0000256" key="2">
    <source>
        <dbReference type="ARBA" id="ARBA00022475"/>
    </source>
</evidence>
<feature type="transmembrane region" description="Helical" evidence="6">
    <location>
        <begin position="368"/>
        <end position="385"/>
    </location>
</feature>
<feature type="transmembrane region" description="Helical" evidence="6">
    <location>
        <begin position="175"/>
        <end position="195"/>
    </location>
</feature>
<feature type="transmembrane region" description="Helical" evidence="6">
    <location>
        <begin position="333"/>
        <end position="356"/>
    </location>
</feature>
<evidence type="ECO:0000256" key="1">
    <source>
        <dbReference type="ARBA" id="ARBA00004651"/>
    </source>
</evidence>
<dbReference type="InterPro" id="IPR002797">
    <property type="entry name" value="Polysacc_synth"/>
</dbReference>
<keyword evidence="3 6" id="KW-0812">Transmembrane</keyword>
<feature type="transmembrane region" description="Helical" evidence="6">
    <location>
        <begin position="150"/>
        <end position="169"/>
    </location>
</feature>
<feature type="transmembrane region" description="Helical" evidence="6">
    <location>
        <begin position="391"/>
        <end position="409"/>
    </location>
</feature>
<dbReference type="PANTHER" id="PTHR30250">
    <property type="entry name" value="PST FAMILY PREDICTED COLANIC ACID TRANSPORTER"/>
    <property type="match status" value="1"/>
</dbReference>
<feature type="transmembrane region" description="Helical" evidence="6">
    <location>
        <begin position="421"/>
        <end position="439"/>
    </location>
</feature>
<name>A0A6I6H5P2_9PSED</name>
<evidence type="ECO:0000313" key="7">
    <source>
        <dbReference type="EMBL" id="QGW76534.1"/>
    </source>
</evidence>
<accession>A0A6I6H5P2</accession>
<evidence type="ECO:0000256" key="5">
    <source>
        <dbReference type="ARBA" id="ARBA00023136"/>
    </source>
</evidence>
<feature type="transmembrane region" description="Helical" evidence="6">
    <location>
        <begin position="291"/>
        <end position="313"/>
    </location>
</feature>
<feature type="transmembrane region" description="Helical" evidence="6">
    <location>
        <begin position="81"/>
        <end position="99"/>
    </location>
</feature>
<feature type="transmembrane region" description="Helical" evidence="6">
    <location>
        <begin position="119"/>
        <end position="138"/>
    </location>
</feature>
<evidence type="ECO:0000313" key="8">
    <source>
        <dbReference type="Proteomes" id="UP000426235"/>
    </source>
</evidence>
<feature type="transmembrane region" description="Helical" evidence="6">
    <location>
        <begin position="40"/>
        <end position="60"/>
    </location>
</feature>
<dbReference type="EMBL" id="CP046621">
    <property type="protein sequence ID" value="QGW76534.1"/>
    <property type="molecule type" value="Genomic_DNA"/>
</dbReference>
<feature type="transmembrane region" description="Helical" evidence="6">
    <location>
        <begin position="259"/>
        <end position="279"/>
    </location>
</feature>
<feature type="transmembrane region" description="Helical" evidence="6">
    <location>
        <begin position="216"/>
        <end position="236"/>
    </location>
</feature>
<comment type="subcellular location">
    <subcellularLocation>
        <location evidence="1">Cell membrane</location>
        <topology evidence="1">Multi-pass membrane protein</topology>
    </subcellularLocation>
</comment>
<dbReference type="GO" id="GO:0005886">
    <property type="term" value="C:plasma membrane"/>
    <property type="evidence" value="ECO:0007669"/>
    <property type="project" value="UniProtKB-SubCell"/>
</dbReference>
<keyword evidence="2" id="KW-1003">Cell membrane</keyword>
<dbReference type="Proteomes" id="UP000426235">
    <property type="component" value="Chromosome"/>
</dbReference>
<evidence type="ECO:0000256" key="4">
    <source>
        <dbReference type="ARBA" id="ARBA00022989"/>
    </source>
</evidence>
<sequence length="478" mass="52549">MILRNSALSFTSLAVPLLVGVLTVPHIIHALGVQRFGVLTLVWAVIGYASLFDLGISRALTKRVAALQGQTDRLRSLIRSGIGLMGAFGLVMGVLAVFVTRQFDYQRFGIAQDEFGNSILLLAVSIPLVIISGGFRGVLEGFHRFSIVSVVRLGFGLVTFIAPLFVLASAPRIDYIIAIMLCARIVGSLIMAWACRFYLSKGKVSRPRRMVELRNMLTFGGWITISNLASALMLYMDRFFLASSAYAPSLAFYTTPYEFVTKLFILPSALSGVLFPYMARSSKFTGINNQLLVIGSAIVLACVTPVVAGIILFSPELLGWWISQEFSIEASPALRILSIGVLVNCLAQIYQTYLLGRGCAFWMARMHIFELFLFLPLLYVSIHYFGIEGAAWAWTLRIIVDSIAMAFLLDKLNLPTSKHWWALAFSIGAAFLVFSFSAVDVYSKLAVLSILVVGCAVVGVWFIRNLLLITTRTQSAGE</sequence>
<dbReference type="InterPro" id="IPR050833">
    <property type="entry name" value="Poly_Biosynth_Transport"/>
</dbReference>
<dbReference type="AlphaFoldDB" id="A0A6I6H5P2"/>
<keyword evidence="5 6" id="KW-0472">Membrane</keyword>
<keyword evidence="8" id="KW-1185">Reference proteome</keyword>
<keyword evidence="4 6" id="KW-1133">Transmembrane helix</keyword>
<proteinExistence type="predicted"/>
<dbReference type="Pfam" id="PF01943">
    <property type="entry name" value="Polysacc_synt"/>
    <property type="match status" value="1"/>
</dbReference>
<evidence type="ECO:0000256" key="6">
    <source>
        <dbReference type="SAM" id="Phobius"/>
    </source>
</evidence>
<evidence type="ECO:0000256" key="3">
    <source>
        <dbReference type="ARBA" id="ARBA00022692"/>
    </source>
</evidence>
<dbReference type="PANTHER" id="PTHR30250:SF26">
    <property type="entry name" value="PSMA PROTEIN"/>
    <property type="match status" value="1"/>
</dbReference>
<dbReference type="RefSeq" id="WP_157191666.1">
    <property type="nucleotide sequence ID" value="NZ_CP046621.1"/>
</dbReference>
<organism evidence="7 8">
    <name type="scientific">Pseudomonas alkylphenolica</name>
    <dbReference type="NCBI Taxonomy" id="237609"/>
    <lineage>
        <taxon>Bacteria</taxon>
        <taxon>Pseudomonadati</taxon>
        <taxon>Pseudomonadota</taxon>
        <taxon>Gammaproteobacteria</taxon>
        <taxon>Pseudomonadales</taxon>
        <taxon>Pseudomonadaceae</taxon>
        <taxon>Pseudomonas</taxon>
    </lineage>
</organism>